<dbReference type="SUPFAM" id="SSF47923">
    <property type="entry name" value="Ypt/Rab-GAP domain of gyp1p"/>
    <property type="match status" value="1"/>
</dbReference>
<evidence type="ECO:0000313" key="3">
    <source>
        <dbReference type="Proteomes" id="UP000580250"/>
    </source>
</evidence>
<dbReference type="PROSITE" id="PS50086">
    <property type="entry name" value="TBC_RABGAP"/>
    <property type="match status" value="1"/>
</dbReference>
<name>A0A6V7UEU6_MELEN</name>
<dbReference type="OrthoDB" id="5852282at2759"/>
<evidence type="ECO:0000259" key="1">
    <source>
        <dbReference type="PROSITE" id="PS50086"/>
    </source>
</evidence>
<dbReference type="InterPro" id="IPR035969">
    <property type="entry name" value="Rab-GAP_TBC_sf"/>
</dbReference>
<dbReference type="EMBL" id="CAJEWN010000058">
    <property type="protein sequence ID" value="CAD2155254.1"/>
    <property type="molecule type" value="Genomic_DNA"/>
</dbReference>
<evidence type="ECO:0000313" key="2">
    <source>
        <dbReference type="EMBL" id="CAD2155254.1"/>
    </source>
</evidence>
<dbReference type="Pfam" id="PF00566">
    <property type="entry name" value="RabGAP-TBC"/>
    <property type="match status" value="1"/>
</dbReference>
<dbReference type="Proteomes" id="UP000580250">
    <property type="component" value="Unassembled WGS sequence"/>
</dbReference>
<proteinExistence type="predicted"/>
<protein>
    <recommendedName>
        <fullName evidence="1">Rab-GAP TBC domain-containing protein</fullName>
    </recommendedName>
</protein>
<dbReference type="Gene3D" id="1.10.472.80">
    <property type="entry name" value="Ypt/Rab-GAP domain of gyp1p, domain 3"/>
    <property type="match status" value="1"/>
</dbReference>
<accession>A0A6V7UEU6</accession>
<reference evidence="2 3" key="1">
    <citation type="submission" date="2020-08" db="EMBL/GenBank/DDBJ databases">
        <authorList>
            <person name="Koutsovoulos G."/>
            <person name="Danchin GJ E."/>
        </authorList>
    </citation>
    <scope>NUCLEOTIDE SEQUENCE [LARGE SCALE GENOMIC DNA]</scope>
</reference>
<feature type="domain" description="Rab-GAP TBC" evidence="1">
    <location>
        <begin position="137"/>
        <end position="327"/>
    </location>
</feature>
<organism evidence="2 3">
    <name type="scientific">Meloidogyne enterolobii</name>
    <name type="common">Root-knot nematode worm</name>
    <name type="synonym">Meloidogyne mayaguensis</name>
    <dbReference type="NCBI Taxonomy" id="390850"/>
    <lineage>
        <taxon>Eukaryota</taxon>
        <taxon>Metazoa</taxon>
        <taxon>Ecdysozoa</taxon>
        <taxon>Nematoda</taxon>
        <taxon>Chromadorea</taxon>
        <taxon>Rhabditida</taxon>
        <taxon>Tylenchina</taxon>
        <taxon>Tylenchomorpha</taxon>
        <taxon>Tylenchoidea</taxon>
        <taxon>Meloidogynidae</taxon>
        <taxon>Meloidogyninae</taxon>
        <taxon>Meloidogyne</taxon>
    </lineage>
</organism>
<dbReference type="InterPro" id="IPR000195">
    <property type="entry name" value="Rab-GAP-TBC_dom"/>
</dbReference>
<sequence>MDLNKTPNISIIEEQLNSTTFISECPATCSNEGNTLENFFIRSYRTPGNESSSKLSRLSIIIRRSLKIGTRRGDGQVVQEKKKVVQDKVSPPFTEYTDLRPEYFIVPKYGSFDFLNKLVQNKQFGQLKQFLRENSWPVTHEIRKHLWEVLISYSDKEFESSKFFYREQIESLLKSKVQNFRPAFLSEPGIVVCDHGLKEIGVINLQRLLIVIEYARPEIRFVPILYPLCAVFLHYHPVDVAFACINRLLAQGNKFVFQSEIAVYASRYTLLSMLKKFKKRVYNKLKKRLGSEENKIVELMANWHFWIFKCLPFPYLVRLIDCFLFEGQKMLARAVLTILYLWHKQQHQISKQNNDTNKGAMDENKLNQLNFEISSVASKVPVSVSDFFGYWFLNPSLQQRHAFSSTAPL</sequence>
<dbReference type="SMART" id="SM00164">
    <property type="entry name" value="TBC"/>
    <property type="match status" value="1"/>
</dbReference>
<gene>
    <name evidence="2" type="ORF">MENT_LOCUS11805</name>
</gene>
<dbReference type="AlphaFoldDB" id="A0A6V7UEU6"/>
<comment type="caution">
    <text evidence="2">The sequence shown here is derived from an EMBL/GenBank/DDBJ whole genome shotgun (WGS) entry which is preliminary data.</text>
</comment>